<dbReference type="OrthoDB" id="1408335at2"/>
<name>I3CAR8_9FLAO</name>
<sequence>MYLNHLQQEEIFIPSEIKSFESITGIKSRRGLENVIVSNGKIVNMVSKSYGHIPNELFFHKAEQLLVDANLKYRKRTINRNDRLFAMDFIIENNNLFELKNKQDQILPMLRFKNSYDGSEKTSGHFGFFRQVCSNGLHIAQSKIAFSIRHTKNSTNFIMPELEWLFEKFMDNEFYSISNQFLQMNKAPINDEEAFVFEVLNCIKLFQYACSTENNNPSKKARMVLDTLYKESIRLGESPNLWFGYNAFNRVLHTQLKKGFSQQEKLDKALFEAIYAMV</sequence>
<proteinExistence type="predicted"/>
<keyword evidence="2" id="KW-1185">Reference proteome</keyword>
<dbReference type="EMBL" id="JH651379">
    <property type="protein sequence ID" value="EIJ40711.1"/>
    <property type="molecule type" value="Genomic_DNA"/>
</dbReference>
<organism evidence="1 2">
    <name type="scientific">Galbibacter orientalis DSM 19592</name>
    <dbReference type="NCBI Taxonomy" id="926559"/>
    <lineage>
        <taxon>Bacteria</taxon>
        <taxon>Pseudomonadati</taxon>
        <taxon>Bacteroidota</taxon>
        <taxon>Flavobacteriia</taxon>
        <taxon>Flavobacteriales</taxon>
        <taxon>Flavobacteriaceae</taxon>
        <taxon>Galbibacter</taxon>
    </lineage>
</organism>
<dbReference type="AlphaFoldDB" id="I3CAR8"/>
<dbReference type="InterPro" id="IPR026325">
    <property type="entry name" value="DUF932"/>
</dbReference>
<evidence type="ECO:0000313" key="2">
    <source>
        <dbReference type="Proteomes" id="UP000004690"/>
    </source>
</evidence>
<dbReference type="HOGENOM" id="CLU_1000466_0_0_10"/>
<dbReference type="Proteomes" id="UP000004690">
    <property type="component" value="Unassembled WGS sequence"/>
</dbReference>
<evidence type="ECO:0000313" key="1">
    <source>
        <dbReference type="EMBL" id="EIJ40711.1"/>
    </source>
</evidence>
<gene>
    <name evidence="1" type="ORF">JoomaDRAFT_3781</name>
</gene>
<dbReference type="RefSeq" id="WP_008615216.1">
    <property type="nucleotide sequence ID" value="NZ_JH651379.1"/>
</dbReference>
<reference evidence="1 2" key="1">
    <citation type="submission" date="2012-02" db="EMBL/GenBank/DDBJ databases">
        <title>Improved High-Quality Draft genome of Joostella marina DSM 19592.</title>
        <authorList>
            <consortium name="US DOE Joint Genome Institute (JGI-PGF)"/>
            <person name="Lucas S."/>
            <person name="Copeland A."/>
            <person name="Lapidus A."/>
            <person name="Bruce D."/>
            <person name="Goodwin L."/>
            <person name="Pitluck S."/>
            <person name="Peters L."/>
            <person name="Chertkov O."/>
            <person name="Ovchinnikova G."/>
            <person name="Kyrpides N."/>
            <person name="Mavromatis K."/>
            <person name="Detter J.C."/>
            <person name="Han C."/>
            <person name="Land M."/>
            <person name="Hauser L."/>
            <person name="Markowitz V."/>
            <person name="Cheng J.-F."/>
            <person name="Hugenholtz P."/>
            <person name="Woyke T."/>
            <person name="Wu D."/>
            <person name="Tindall B."/>
            <person name="Brambilla E."/>
            <person name="Klenk H.-P."/>
            <person name="Eisen J.A."/>
        </authorList>
    </citation>
    <scope>NUCLEOTIDE SEQUENCE [LARGE SCALE GENOMIC DNA]</scope>
    <source>
        <strain evidence="1 2">DSM 19592</strain>
    </source>
</reference>
<protein>
    <recommendedName>
        <fullName evidence="3">DUF932 domain-containing protein</fullName>
    </recommendedName>
</protein>
<dbReference type="Pfam" id="PF06067">
    <property type="entry name" value="DUF932"/>
    <property type="match status" value="1"/>
</dbReference>
<evidence type="ECO:0008006" key="3">
    <source>
        <dbReference type="Google" id="ProtNLM"/>
    </source>
</evidence>
<dbReference type="STRING" id="926559.JoomaDRAFT_3781"/>
<accession>I3CAR8</accession>
<dbReference type="eggNOG" id="ENOG502Z863">
    <property type="taxonomic scope" value="Bacteria"/>
</dbReference>